<keyword evidence="11" id="KW-1185">Reference proteome</keyword>
<evidence type="ECO:0000256" key="1">
    <source>
        <dbReference type="ARBA" id="ARBA00001941"/>
    </source>
</evidence>
<dbReference type="InterPro" id="IPR050072">
    <property type="entry name" value="Peptidase_M20A"/>
</dbReference>
<evidence type="ECO:0000313" key="12">
    <source>
        <dbReference type="Proteomes" id="UP000182836"/>
    </source>
</evidence>
<dbReference type="Gene3D" id="3.30.70.360">
    <property type="match status" value="1"/>
</dbReference>
<name>A0A0M0H611_ANEMI</name>
<evidence type="ECO:0000259" key="8">
    <source>
        <dbReference type="Pfam" id="PF07687"/>
    </source>
</evidence>
<dbReference type="Gene3D" id="3.40.630.10">
    <property type="entry name" value="Zn peptidases"/>
    <property type="match status" value="1"/>
</dbReference>
<comment type="similarity">
    <text evidence="3">Belongs to the peptidase M20A family.</text>
</comment>
<keyword evidence="5" id="KW-0378">Hydrolase</keyword>
<evidence type="ECO:0000256" key="2">
    <source>
        <dbReference type="ARBA" id="ARBA00001947"/>
    </source>
</evidence>
<keyword evidence="7" id="KW-0170">Cobalt</keyword>
<dbReference type="PANTHER" id="PTHR43808:SF25">
    <property type="entry name" value="PEPTIDASE M20 DIMERISATION DOMAIN-CONTAINING PROTEIN"/>
    <property type="match status" value="1"/>
</dbReference>
<dbReference type="AlphaFoldDB" id="A0A0M0H611"/>
<evidence type="ECO:0000313" key="11">
    <source>
        <dbReference type="Proteomes" id="UP000037269"/>
    </source>
</evidence>
<sequence>MKTNWTARVNEWVEQNRGFMIGLLQEMVRFKSINPNFMDTPSKSESAQLQNFIEEQLVSWGLTVDKWDVYENQPNVVATVEGKKEKASFILNGHVDVVPVGSVSEWNFDPWAGEIHDGKLYGRGSCDMKAGVVSNMMAAKFMLDMGIELSSDLQLHIVIDEESGGAGTRSVLERGYVGNGVIVTEPTNEKINPVEGGLQWARVIVKGASAHTGWRYSHIYPGYEQTGVNVIEKSLKIMQVVLALEKDWGLSKSHPLLPPGITTINPGIMLAGSGEKDGRPETITNPAIVPDYCAMEFDIKYLPTETTEDIKKEFEAAVHSVSATDRWLQQHPPQIEWGVRGVDFPPVNTPVDHPLVFALATSQRRLGGSPTYEGFVAVCDAAFYAGKGIPAVIYGPYGANLHGPDEYVEIESIYEVTKALILTVLEWNGILQNDIVVCEQEAQ</sequence>
<evidence type="ECO:0000256" key="5">
    <source>
        <dbReference type="ARBA" id="ARBA00022801"/>
    </source>
</evidence>
<dbReference type="Pfam" id="PF07687">
    <property type="entry name" value="M20_dimer"/>
    <property type="match status" value="1"/>
</dbReference>
<evidence type="ECO:0000256" key="6">
    <source>
        <dbReference type="ARBA" id="ARBA00022833"/>
    </source>
</evidence>
<comment type="cofactor">
    <cofactor evidence="1">
        <name>Co(2+)</name>
        <dbReference type="ChEBI" id="CHEBI:48828"/>
    </cofactor>
</comment>
<dbReference type="STRING" id="47500.AF333_20590"/>
<keyword evidence="4" id="KW-0479">Metal-binding</keyword>
<gene>
    <name evidence="9" type="ORF">AF333_20590</name>
    <name evidence="10" type="ORF">SAMN04487909_1537</name>
</gene>
<evidence type="ECO:0000256" key="4">
    <source>
        <dbReference type="ARBA" id="ARBA00022723"/>
    </source>
</evidence>
<proteinExistence type="inferred from homology"/>
<comment type="cofactor">
    <cofactor evidence="2">
        <name>Zn(2+)</name>
        <dbReference type="ChEBI" id="CHEBI:29105"/>
    </cofactor>
</comment>
<dbReference type="InterPro" id="IPR036264">
    <property type="entry name" value="Bact_exopeptidase_dim_dom"/>
</dbReference>
<dbReference type="GO" id="GO:0016787">
    <property type="term" value="F:hydrolase activity"/>
    <property type="evidence" value="ECO:0007669"/>
    <property type="project" value="UniProtKB-KW"/>
</dbReference>
<dbReference type="EMBL" id="FNED01000053">
    <property type="protein sequence ID" value="SDK40302.1"/>
    <property type="molecule type" value="Genomic_DNA"/>
</dbReference>
<dbReference type="RefSeq" id="WP_043067045.1">
    <property type="nucleotide sequence ID" value="NZ_BJOA01000201.1"/>
</dbReference>
<reference evidence="10 12" key="2">
    <citation type="submission" date="2016-10" db="EMBL/GenBank/DDBJ databases">
        <authorList>
            <person name="de Groot N.N."/>
        </authorList>
    </citation>
    <scope>NUCLEOTIDE SEQUENCE [LARGE SCALE GENOMIC DNA]</scope>
    <source>
        <strain evidence="10 12">DSM 2895</strain>
    </source>
</reference>
<dbReference type="NCBIfam" id="TIGR01910">
    <property type="entry name" value="DapE-ArgE"/>
    <property type="match status" value="1"/>
</dbReference>
<dbReference type="GeneID" id="42307552"/>
<feature type="domain" description="Peptidase M20 dimerisation" evidence="8">
    <location>
        <begin position="197"/>
        <end position="320"/>
    </location>
</feature>
<dbReference type="GO" id="GO:0046872">
    <property type="term" value="F:metal ion binding"/>
    <property type="evidence" value="ECO:0007669"/>
    <property type="project" value="UniProtKB-KW"/>
</dbReference>
<evidence type="ECO:0000313" key="9">
    <source>
        <dbReference type="EMBL" id="KON97508.1"/>
    </source>
</evidence>
<dbReference type="SUPFAM" id="SSF55031">
    <property type="entry name" value="Bacterial exopeptidase dimerisation domain"/>
    <property type="match status" value="1"/>
</dbReference>
<dbReference type="Proteomes" id="UP000037269">
    <property type="component" value="Unassembled WGS sequence"/>
</dbReference>
<dbReference type="EMBL" id="LGUG01000004">
    <property type="protein sequence ID" value="KON97508.1"/>
    <property type="molecule type" value="Genomic_DNA"/>
</dbReference>
<evidence type="ECO:0000256" key="3">
    <source>
        <dbReference type="ARBA" id="ARBA00006247"/>
    </source>
</evidence>
<dbReference type="PANTHER" id="PTHR43808">
    <property type="entry name" value="ACETYLORNITHINE DEACETYLASE"/>
    <property type="match status" value="1"/>
</dbReference>
<protein>
    <submittedName>
        <fullName evidence="10">Acetylornithine deacetylase</fullName>
    </submittedName>
</protein>
<dbReference type="InterPro" id="IPR011650">
    <property type="entry name" value="Peptidase_M20_dimer"/>
</dbReference>
<accession>A0A0M0H611</accession>
<dbReference type="Proteomes" id="UP000182836">
    <property type="component" value="Unassembled WGS sequence"/>
</dbReference>
<dbReference type="InterPro" id="IPR010182">
    <property type="entry name" value="ArgE/DapE"/>
</dbReference>
<dbReference type="Pfam" id="PF01546">
    <property type="entry name" value="Peptidase_M20"/>
    <property type="match status" value="1"/>
</dbReference>
<dbReference type="InterPro" id="IPR002933">
    <property type="entry name" value="Peptidase_M20"/>
</dbReference>
<reference evidence="9 11" key="1">
    <citation type="submission" date="2015-07" db="EMBL/GenBank/DDBJ databases">
        <title>Fjat-14205 dsm 2895.</title>
        <authorList>
            <person name="Liu B."/>
            <person name="Wang J."/>
            <person name="Zhu Y."/>
            <person name="Liu G."/>
            <person name="Chen Q."/>
            <person name="Chen Z."/>
            <person name="Lan J."/>
            <person name="Che J."/>
            <person name="Ge C."/>
            <person name="Shi H."/>
            <person name="Pan Z."/>
            <person name="Liu X."/>
        </authorList>
    </citation>
    <scope>NUCLEOTIDE SEQUENCE [LARGE SCALE GENOMIC DNA]</scope>
    <source>
        <strain evidence="9 11">DSM 2895</strain>
    </source>
</reference>
<organism evidence="9 11">
    <name type="scientific">Aneurinibacillus migulanus</name>
    <name type="common">Bacillus migulanus</name>
    <dbReference type="NCBI Taxonomy" id="47500"/>
    <lineage>
        <taxon>Bacteria</taxon>
        <taxon>Bacillati</taxon>
        <taxon>Bacillota</taxon>
        <taxon>Bacilli</taxon>
        <taxon>Bacillales</taxon>
        <taxon>Paenibacillaceae</taxon>
        <taxon>Aneurinibacillus group</taxon>
        <taxon>Aneurinibacillus</taxon>
    </lineage>
</organism>
<dbReference type="OrthoDB" id="9792335at2"/>
<keyword evidence="6" id="KW-0862">Zinc</keyword>
<evidence type="ECO:0000256" key="7">
    <source>
        <dbReference type="ARBA" id="ARBA00023285"/>
    </source>
</evidence>
<dbReference type="PATRIC" id="fig|47500.9.peg.5787"/>
<evidence type="ECO:0000313" key="10">
    <source>
        <dbReference type="EMBL" id="SDK40302.1"/>
    </source>
</evidence>
<dbReference type="SUPFAM" id="SSF53187">
    <property type="entry name" value="Zn-dependent exopeptidases"/>
    <property type="match status" value="1"/>
</dbReference>